<comment type="subunit">
    <text evidence="3 7">The complex is composed of two ATP-binding proteins (PstB), two transmembrane proteins (PstC and PstA) and a solute-binding protein (PstS).</text>
</comment>
<keyword evidence="10" id="KW-1185">Reference proteome</keyword>
<evidence type="ECO:0000256" key="3">
    <source>
        <dbReference type="ARBA" id="ARBA00011529"/>
    </source>
</evidence>
<keyword evidence="6 7" id="KW-0592">Phosphate transport</keyword>
<dbReference type="InterPro" id="IPR050962">
    <property type="entry name" value="Phosphate-bind_PstS"/>
</dbReference>
<proteinExistence type="inferred from homology"/>
<evidence type="ECO:0000313" key="9">
    <source>
        <dbReference type="EMBL" id="MCQ4628425.1"/>
    </source>
</evidence>
<dbReference type="CDD" id="cd13565">
    <property type="entry name" value="PBP2_PstS"/>
    <property type="match status" value="1"/>
</dbReference>
<comment type="function">
    <text evidence="1 7">Part of the ABC transporter complex PstSACB involved in phosphate import.</text>
</comment>
<evidence type="ECO:0000256" key="5">
    <source>
        <dbReference type="ARBA" id="ARBA00022448"/>
    </source>
</evidence>
<evidence type="ECO:0000259" key="8">
    <source>
        <dbReference type="Pfam" id="PF12849"/>
    </source>
</evidence>
<dbReference type="InterPro" id="IPR024370">
    <property type="entry name" value="PBP_domain"/>
</dbReference>
<dbReference type="SUPFAM" id="SSF53850">
    <property type="entry name" value="Periplasmic binding protein-like II"/>
    <property type="match status" value="1"/>
</dbReference>
<protein>
    <recommendedName>
        <fullName evidence="4 7">Phosphate-binding protein PstS</fullName>
    </recommendedName>
</protein>
<comment type="similarity">
    <text evidence="2 7">Belongs to the PstS family.</text>
</comment>
<evidence type="ECO:0000313" key="10">
    <source>
        <dbReference type="Proteomes" id="UP000996601"/>
    </source>
</evidence>
<evidence type="ECO:0000256" key="6">
    <source>
        <dbReference type="ARBA" id="ARBA00022592"/>
    </source>
</evidence>
<evidence type="ECO:0000256" key="4">
    <source>
        <dbReference type="ARBA" id="ARBA00021889"/>
    </source>
</evidence>
<dbReference type="Pfam" id="PF12849">
    <property type="entry name" value="PBP_like_2"/>
    <property type="match status" value="1"/>
</dbReference>
<evidence type="ECO:0000256" key="2">
    <source>
        <dbReference type="ARBA" id="ARBA00008725"/>
    </source>
</evidence>
<accession>A0ABT1QZT7</accession>
<dbReference type="NCBIfam" id="TIGR00975">
    <property type="entry name" value="3a0107s03"/>
    <property type="match status" value="1"/>
</dbReference>
<reference evidence="9" key="1">
    <citation type="submission" date="2021-07" db="EMBL/GenBank/DDBJ databases">
        <title>Shinella sp. nov., a novel member of the genus Shinella from water.</title>
        <authorList>
            <person name="Deng Y."/>
        </authorList>
    </citation>
    <scope>NUCLEOTIDE SEQUENCE</scope>
    <source>
        <strain evidence="9">CPCC 100929</strain>
    </source>
</reference>
<gene>
    <name evidence="9" type="primary">pstS</name>
    <name evidence="9" type="ORF">GB927_000175</name>
</gene>
<feature type="domain" description="PBP" evidence="8">
    <location>
        <begin position="50"/>
        <end position="325"/>
    </location>
</feature>
<keyword evidence="5 7" id="KW-0813">Transport</keyword>
<organism evidence="9 10">
    <name type="scientific">Shinella lacus</name>
    <dbReference type="NCBI Taxonomy" id="2654216"/>
    <lineage>
        <taxon>Bacteria</taxon>
        <taxon>Pseudomonadati</taxon>
        <taxon>Pseudomonadota</taxon>
        <taxon>Alphaproteobacteria</taxon>
        <taxon>Hyphomicrobiales</taxon>
        <taxon>Rhizobiaceae</taxon>
        <taxon>Shinella</taxon>
    </lineage>
</organism>
<dbReference type="PIRSF" id="PIRSF002756">
    <property type="entry name" value="PstS"/>
    <property type="match status" value="1"/>
</dbReference>
<dbReference type="Gene3D" id="3.40.190.10">
    <property type="entry name" value="Periplasmic binding protein-like II"/>
    <property type="match status" value="2"/>
</dbReference>
<dbReference type="PANTHER" id="PTHR42996">
    <property type="entry name" value="PHOSPHATE-BINDING PROTEIN PSTS"/>
    <property type="match status" value="1"/>
</dbReference>
<dbReference type="PANTHER" id="PTHR42996:SF1">
    <property type="entry name" value="PHOSPHATE-BINDING PROTEIN PSTS"/>
    <property type="match status" value="1"/>
</dbReference>
<dbReference type="EMBL" id="WHSB02000001">
    <property type="protein sequence ID" value="MCQ4628425.1"/>
    <property type="molecule type" value="Genomic_DNA"/>
</dbReference>
<sequence>MNFLRPPACNAWCRVGLEFCLDAIPNAKPLRTFAGIALVLGAFTLFSANAQAEPIRGAGSTFAAPIIHLWSRDYEALRTDGGEFTSPDWRVDYEPVGSLAGVMRLDQPETDFAATDAPLTTEELAKRGLAQFPVVMGGIVVVANLDNVGAGELRLTGPVIADIYLGKVTKWSDPAIKAINPDLALPDATIEVLRREDGSGSTFTFTSFLSKVSPEWKEKVGADTLVKWPMGRGEKGTGGLASLTTATKNSISYLEYGQVVRLGLPFAALQNQSGAFIRPAPEAFEAGLATVAWDGAKGFSADTTNLAGEKAYPMAVVTYAVVSKDRGEGRINRVLDLFRVAFSRGADEASALGYIPVPSALAGQIEAYWTANLGAVNN</sequence>
<dbReference type="InterPro" id="IPR005673">
    <property type="entry name" value="ABC_phos-bd_PstS"/>
</dbReference>
<evidence type="ECO:0000256" key="7">
    <source>
        <dbReference type="PIRNR" id="PIRNR002756"/>
    </source>
</evidence>
<name>A0ABT1QZT7_9HYPH</name>
<evidence type="ECO:0000256" key="1">
    <source>
        <dbReference type="ARBA" id="ARBA00002841"/>
    </source>
</evidence>
<comment type="caution">
    <text evidence="9">The sequence shown here is derived from an EMBL/GenBank/DDBJ whole genome shotgun (WGS) entry which is preliminary data.</text>
</comment>
<dbReference type="Proteomes" id="UP000996601">
    <property type="component" value="Unassembled WGS sequence"/>
</dbReference>